<feature type="non-terminal residue" evidence="1">
    <location>
        <position position="1"/>
    </location>
</feature>
<comment type="caution">
    <text evidence="1">The sequence shown here is derived from an EMBL/GenBank/DDBJ whole genome shotgun (WGS) entry which is preliminary data.</text>
</comment>
<organism evidence="1 2">
    <name type="scientific">Racocetra persica</name>
    <dbReference type="NCBI Taxonomy" id="160502"/>
    <lineage>
        <taxon>Eukaryota</taxon>
        <taxon>Fungi</taxon>
        <taxon>Fungi incertae sedis</taxon>
        <taxon>Mucoromycota</taxon>
        <taxon>Glomeromycotina</taxon>
        <taxon>Glomeromycetes</taxon>
        <taxon>Diversisporales</taxon>
        <taxon>Gigasporaceae</taxon>
        <taxon>Racocetra</taxon>
    </lineage>
</organism>
<dbReference type="Proteomes" id="UP000789920">
    <property type="component" value="Unassembled WGS sequence"/>
</dbReference>
<reference evidence="1" key="1">
    <citation type="submission" date="2021-06" db="EMBL/GenBank/DDBJ databases">
        <authorList>
            <person name="Kallberg Y."/>
            <person name="Tangrot J."/>
            <person name="Rosling A."/>
        </authorList>
    </citation>
    <scope>NUCLEOTIDE SEQUENCE</scope>
    <source>
        <strain evidence="1">MA461A</strain>
    </source>
</reference>
<name>A0ACA9RTG7_9GLOM</name>
<gene>
    <name evidence="1" type="ORF">RPERSI_LOCUS23068</name>
</gene>
<evidence type="ECO:0000313" key="1">
    <source>
        <dbReference type="EMBL" id="CAG8810360.1"/>
    </source>
</evidence>
<dbReference type="EMBL" id="CAJVQC010071157">
    <property type="protein sequence ID" value="CAG8810360.1"/>
    <property type="molecule type" value="Genomic_DNA"/>
</dbReference>
<protein>
    <submittedName>
        <fullName evidence="1">22685_t:CDS:1</fullName>
    </submittedName>
</protein>
<keyword evidence="2" id="KW-1185">Reference proteome</keyword>
<accession>A0ACA9RTG7</accession>
<sequence>SIEEDSDSSSISDDNSISISRNLKHWQYAYQYFRQQIKHKQKSGHCHSGYKRSHITKKKKNYKIEDTNKVKYLPPTDTTNFI</sequence>
<evidence type="ECO:0000313" key="2">
    <source>
        <dbReference type="Proteomes" id="UP000789920"/>
    </source>
</evidence>
<proteinExistence type="predicted"/>